<feature type="region of interest" description="Disordered" evidence="1">
    <location>
        <begin position="1"/>
        <end position="40"/>
    </location>
</feature>
<keyword evidence="3" id="KW-1185">Reference proteome</keyword>
<reference evidence="3" key="1">
    <citation type="submission" date="2019-09" db="EMBL/GenBank/DDBJ databases">
        <title>Mumia zhuanghuii sp. nov. isolated from the intestinal contents of plateau pika (Ochotona curzoniae) in the Qinghai-Tibet plateau of China.</title>
        <authorList>
            <person name="Tian Z."/>
        </authorList>
    </citation>
    <scope>NUCLEOTIDE SEQUENCE [LARGE SCALE GENOMIC DNA]</scope>
    <source>
        <strain evidence="3">L-031</strain>
    </source>
</reference>
<name>A0A5J6L5X7_9MICO</name>
<dbReference type="Proteomes" id="UP000325516">
    <property type="component" value="Chromosome"/>
</dbReference>
<accession>A0A5J6L5X7</accession>
<evidence type="ECO:0000313" key="3">
    <source>
        <dbReference type="Proteomes" id="UP000325516"/>
    </source>
</evidence>
<dbReference type="AlphaFoldDB" id="A0A5J6L5X7"/>
<feature type="compositionally biased region" description="Basic and acidic residues" evidence="1">
    <location>
        <begin position="16"/>
        <end position="40"/>
    </location>
</feature>
<protein>
    <recommendedName>
        <fullName evidence="4">YdhG-like domain-containing protein</fullName>
    </recommendedName>
</protein>
<sequence length="149" mass="16130">MAAMAKTDTSDGLSAQEREAVKQRAKELRAQEKAGKNRAAGEKAVLEAISALEPEDKSLAEGLHAVVSEVAPELVPKTYYGMPGYANDEGKIVVFIQPARKFGTRYATIGFEDRAHLDDGDLWPVGFAVRTWTPTVQAKVTELVSAAVR</sequence>
<evidence type="ECO:0000313" key="2">
    <source>
        <dbReference type="EMBL" id="QEW03791.1"/>
    </source>
</evidence>
<gene>
    <name evidence="2" type="ORF">F6J85_12290</name>
</gene>
<dbReference type="EMBL" id="CP044232">
    <property type="protein sequence ID" value="QEW03791.1"/>
    <property type="molecule type" value="Genomic_DNA"/>
</dbReference>
<dbReference type="SUPFAM" id="SSF159888">
    <property type="entry name" value="YdhG-like"/>
    <property type="match status" value="1"/>
</dbReference>
<dbReference type="KEGG" id="mlz:F6J85_12290"/>
<organism evidence="2 3">
    <name type="scientific">Microbacterium lushaniae</name>
    <dbReference type="NCBI Taxonomy" id="2614639"/>
    <lineage>
        <taxon>Bacteria</taxon>
        <taxon>Bacillati</taxon>
        <taxon>Actinomycetota</taxon>
        <taxon>Actinomycetes</taxon>
        <taxon>Micrococcales</taxon>
        <taxon>Microbacteriaceae</taxon>
        <taxon>Microbacterium</taxon>
    </lineage>
</organism>
<proteinExistence type="predicted"/>
<evidence type="ECO:0008006" key="4">
    <source>
        <dbReference type="Google" id="ProtNLM"/>
    </source>
</evidence>
<evidence type="ECO:0000256" key="1">
    <source>
        <dbReference type="SAM" id="MobiDB-lite"/>
    </source>
</evidence>